<evidence type="ECO:0000256" key="2">
    <source>
        <dbReference type="ARBA" id="ARBA00022448"/>
    </source>
</evidence>
<dbReference type="GO" id="GO:0046872">
    <property type="term" value="F:metal ion binding"/>
    <property type="evidence" value="ECO:0007669"/>
    <property type="project" value="InterPro"/>
</dbReference>
<evidence type="ECO:0000256" key="3">
    <source>
        <dbReference type="ARBA" id="ARBA00022729"/>
    </source>
</evidence>
<dbReference type="GO" id="GO:0030001">
    <property type="term" value="P:metal ion transport"/>
    <property type="evidence" value="ECO:0007669"/>
    <property type="project" value="InterPro"/>
</dbReference>
<dbReference type="PANTHER" id="PTHR42953">
    <property type="entry name" value="HIGH-AFFINITY ZINC UPTAKE SYSTEM PROTEIN ZNUA-RELATED"/>
    <property type="match status" value="1"/>
</dbReference>
<dbReference type="PANTHER" id="PTHR42953:SF3">
    <property type="entry name" value="HIGH-AFFINITY ZINC UPTAKE SYSTEM PROTEIN ZNUA"/>
    <property type="match status" value="1"/>
</dbReference>
<comment type="caution">
    <text evidence="5">The sequence shown here is derived from an EMBL/GenBank/DDBJ whole genome shotgun (WGS) entry which is preliminary data.</text>
</comment>
<keyword evidence="2 4" id="KW-0813">Transport</keyword>
<reference evidence="5 6" key="1">
    <citation type="journal article" date="2016" name="Nat. Commun.">
        <title>Thousands of microbial genomes shed light on interconnected biogeochemical processes in an aquifer system.</title>
        <authorList>
            <person name="Anantharaman K."/>
            <person name="Brown C.T."/>
            <person name="Hug L.A."/>
            <person name="Sharon I."/>
            <person name="Castelle C.J."/>
            <person name="Probst A.J."/>
            <person name="Thomas B.C."/>
            <person name="Singh A."/>
            <person name="Wilkins M.J."/>
            <person name="Karaoz U."/>
            <person name="Brodie E.L."/>
            <person name="Williams K.H."/>
            <person name="Hubbard S.S."/>
            <person name="Banfield J.F."/>
        </authorList>
    </citation>
    <scope>NUCLEOTIDE SEQUENCE [LARGE SCALE GENOMIC DNA]</scope>
</reference>
<evidence type="ECO:0000256" key="4">
    <source>
        <dbReference type="RuleBase" id="RU003512"/>
    </source>
</evidence>
<evidence type="ECO:0000313" key="5">
    <source>
        <dbReference type="EMBL" id="OFW60146.1"/>
    </source>
</evidence>
<evidence type="ECO:0000256" key="1">
    <source>
        <dbReference type="ARBA" id="ARBA00011028"/>
    </source>
</evidence>
<dbReference type="AlphaFoldDB" id="A0A1F2WTT8"/>
<evidence type="ECO:0000313" key="6">
    <source>
        <dbReference type="Proteomes" id="UP000177876"/>
    </source>
</evidence>
<gene>
    <name evidence="5" type="ORF">A2Y75_02345</name>
</gene>
<protein>
    <recommendedName>
        <fullName evidence="7">Zinc ABC transporter substrate-binding protein</fullName>
    </recommendedName>
</protein>
<dbReference type="PRINTS" id="PR00690">
    <property type="entry name" value="ADHESNFAMILY"/>
</dbReference>
<name>A0A1F2WTT8_9ACTN</name>
<evidence type="ECO:0008006" key="7">
    <source>
        <dbReference type="Google" id="ProtNLM"/>
    </source>
</evidence>
<dbReference type="GO" id="GO:0007155">
    <property type="term" value="P:cell adhesion"/>
    <property type="evidence" value="ECO:0007669"/>
    <property type="project" value="InterPro"/>
</dbReference>
<proteinExistence type="inferred from homology"/>
<dbReference type="InterPro" id="IPR050492">
    <property type="entry name" value="Bact_metal-bind_prot9"/>
</dbReference>
<dbReference type="PRINTS" id="PR00691">
    <property type="entry name" value="ADHESINB"/>
</dbReference>
<organism evidence="5 6">
    <name type="scientific">Candidatus Solincola sediminis</name>
    <dbReference type="NCBI Taxonomy" id="1797199"/>
    <lineage>
        <taxon>Bacteria</taxon>
        <taxon>Bacillati</taxon>
        <taxon>Actinomycetota</taxon>
        <taxon>Candidatus Geothermincolia</taxon>
        <taxon>Candidatus Geothermincolales</taxon>
        <taxon>Candidatus Geothermincolaceae</taxon>
        <taxon>Candidatus Solincola</taxon>
    </lineage>
</organism>
<comment type="similarity">
    <text evidence="1 4">Belongs to the bacterial solute-binding protein 9 family.</text>
</comment>
<keyword evidence="3" id="KW-0732">Signal</keyword>
<dbReference type="InterPro" id="IPR006129">
    <property type="entry name" value="AdhesinB"/>
</dbReference>
<dbReference type="STRING" id="1797197.A2Y75_02345"/>
<dbReference type="InterPro" id="IPR006128">
    <property type="entry name" value="Lipoprotein_PsaA-like"/>
</dbReference>
<dbReference type="EMBL" id="MELK01000006">
    <property type="protein sequence ID" value="OFW60146.1"/>
    <property type="molecule type" value="Genomic_DNA"/>
</dbReference>
<sequence>MKMTTIIKKWLLRMGILILAELLLAGMVFTLPGCNDAGSHSDGRIKIATDIFPIADFCRNVGGDLVEVESMVPAGSNPHTYEITTRQMRYLSEADMLVVNGLELAPWVDDVFESVYNPDLVEVVAGEAVPTNQLMAEQEEGDSEVYDPHVWLDPILAVYMIDSIRDGLAATDPKHESSYRRNAEDYITQLLDLDVLIADMIAQFSSKKFIAFHPSWTYFARRYGLDQVGVIEEQPGKEPSAGWIAGLIDATRNEGVRAVFSEPQFSSRAAEAIAEEAGPGVALKMLDPMGDPANPQMNSYMAFMKHDVEVMREALK</sequence>
<dbReference type="Proteomes" id="UP000177876">
    <property type="component" value="Unassembled WGS sequence"/>
</dbReference>
<dbReference type="Gene3D" id="3.40.50.1980">
    <property type="entry name" value="Nitrogenase molybdenum iron protein domain"/>
    <property type="match status" value="2"/>
</dbReference>
<dbReference type="InterPro" id="IPR006127">
    <property type="entry name" value="ZnuA-like"/>
</dbReference>
<accession>A0A1F2WTT8</accession>
<dbReference type="SUPFAM" id="SSF53807">
    <property type="entry name" value="Helical backbone' metal receptor"/>
    <property type="match status" value="1"/>
</dbReference>
<dbReference type="Pfam" id="PF01297">
    <property type="entry name" value="ZnuA"/>
    <property type="match status" value="1"/>
</dbReference>